<dbReference type="SUPFAM" id="SSF55315">
    <property type="entry name" value="L30e-like"/>
    <property type="match status" value="1"/>
</dbReference>
<dbReference type="GO" id="GO:1990904">
    <property type="term" value="C:ribonucleoprotein complex"/>
    <property type="evidence" value="ECO:0007669"/>
    <property type="project" value="UniProtKB-KW"/>
</dbReference>
<dbReference type="InParanoid" id="L2GPD0"/>
<evidence type="ECO:0000256" key="2">
    <source>
        <dbReference type="ARBA" id="ARBA00023274"/>
    </source>
</evidence>
<sequence length="116" mass="12620">MVYEALSSKKTQEMYKLIHSLKSEGNIKSGYNEAVKSVKNNTAVLVVIAKDANPPCLIDPLPVLCEQKGVQFVFVESKTALGKACSVDVDVLACAIFVPKHENSTQISNKIALVLR</sequence>
<name>L2GPD0_VITCO</name>
<dbReference type="GeneID" id="19881151"/>
<organism evidence="4 5">
    <name type="scientific">Vittaforma corneae (strain ATCC 50505)</name>
    <name type="common">Microsporidian parasite</name>
    <name type="synonym">Nosema corneum</name>
    <dbReference type="NCBI Taxonomy" id="993615"/>
    <lineage>
        <taxon>Eukaryota</taxon>
        <taxon>Fungi</taxon>
        <taxon>Fungi incertae sedis</taxon>
        <taxon>Microsporidia</taxon>
        <taxon>Nosematidae</taxon>
        <taxon>Vittaforma</taxon>
    </lineage>
</organism>
<evidence type="ECO:0000256" key="1">
    <source>
        <dbReference type="ARBA" id="ARBA00007337"/>
    </source>
</evidence>
<dbReference type="FunCoup" id="L2GPD0">
    <property type="interactions" value="240"/>
</dbReference>
<evidence type="ECO:0000259" key="3">
    <source>
        <dbReference type="Pfam" id="PF01248"/>
    </source>
</evidence>
<gene>
    <name evidence="4" type="ORF">VICG_00433</name>
</gene>
<dbReference type="PRINTS" id="PR00881">
    <property type="entry name" value="L7ARS6FAMILY"/>
</dbReference>
<dbReference type="RefSeq" id="XP_007603886.1">
    <property type="nucleotide sequence ID" value="XM_007603824.1"/>
</dbReference>
<feature type="domain" description="Ribosomal protein eL8/eL30/eS12/Gadd45" evidence="3">
    <location>
        <begin position="13"/>
        <end position="101"/>
    </location>
</feature>
<dbReference type="OMA" id="LACEDKG"/>
<proteinExistence type="inferred from homology"/>
<dbReference type="Gene3D" id="3.30.1330.30">
    <property type="match status" value="1"/>
</dbReference>
<dbReference type="InterPro" id="IPR018492">
    <property type="entry name" value="Ribosomal_eL8/Nhp2"/>
</dbReference>
<reference evidence="5" key="1">
    <citation type="submission" date="2011-05" db="EMBL/GenBank/DDBJ databases">
        <title>The genome sequence of Vittaforma corneae strain ATCC 50505.</title>
        <authorList>
            <consortium name="The Broad Institute Genome Sequencing Platform"/>
            <person name="Cuomo C."/>
            <person name="Didier E."/>
            <person name="Bowers L."/>
            <person name="Young S.K."/>
            <person name="Zeng Q."/>
            <person name="Gargeya S."/>
            <person name="Fitzgerald M."/>
            <person name="Haas B."/>
            <person name="Abouelleil A."/>
            <person name="Alvarado L."/>
            <person name="Arachchi H.M."/>
            <person name="Berlin A."/>
            <person name="Chapman S.B."/>
            <person name="Gearin G."/>
            <person name="Goldberg J."/>
            <person name="Griggs A."/>
            <person name="Gujja S."/>
            <person name="Hansen M."/>
            <person name="Heiman D."/>
            <person name="Howarth C."/>
            <person name="Larimer J."/>
            <person name="Lui A."/>
            <person name="MacDonald P.J.P."/>
            <person name="McCowen C."/>
            <person name="Montmayeur A."/>
            <person name="Murphy C."/>
            <person name="Neiman D."/>
            <person name="Pearson M."/>
            <person name="Priest M."/>
            <person name="Roberts A."/>
            <person name="Saif S."/>
            <person name="Shea T."/>
            <person name="Sisk P."/>
            <person name="Stolte C."/>
            <person name="Sykes S."/>
            <person name="Wortman J."/>
            <person name="Nusbaum C."/>
            <person name="Birren B."/>
        </authorList>
    </citation>
    <scope>NUCLEOTIDE SEQUENCE [LARGE SCALE GENOMIC DNA]</scope>
    <source>
        <strain evidence="5">ATCC 50505</strain>
    </source>
</reference>
<dbReference type="Pfam" id="PF01248">
    <property type="entry name" value="Ribosomal_L7Ae"/>
    <property type="match status" value="1"/>
</dbReference>
<dbReference type="HOGENOM" id="CLU_084513_4_0_1"/>
<dbReference type="OrthoDB" id="1924699at2759"/>
<dbReference type="EMBL" id="JH370131">
    <property type="protein sequence ID" value="ELA42681.1"/>
    <property type="molecule type" value="Genomic_DNA"/>
</dbReference>
<dbReference type="VEuPathDB" id="MicrosporidiaDB:VICG_00433"/>
<dbReference type="STRING" id="993615.L2GPD0"/>
<dbReference type="InterPro" id="IPR029064">
    <property type="entry name" value="Ribosomal_eL30-like_sf"/>
</dbReference>
<keyword evidence="5" id="KW-1185">Reference proteome</keyword>
<accession>L2GPD0</accession>
<dbReference type="AlphaFoldDB" id="L2GPD0"/>
<dbReference type="InterPro" id="IPR004038">
    <property type="entry name" value="Ribosomal_eL8/eL30/eS12/Gad45"/>
</dbReference>
<protein>
    <recommendedName>
        <fullName evidence="3">Ribosomal protein eL8/eL30/eS12/Gadd45 domain-containing protein</fullName>
    </recommendedName>
</protein>
<dbReference type="Proteomes" id="UP000011082">
    <property type="component" value="Unassembled WGS sequence"/>
</dbReference>
<keyword evidence="2" id="KW-0687">Ribonucleoprotein</keyword>
<evidence type="ECO:0000313" key="5">
    <source>
        <dbReference type="Proteomes" id="UP000011082"/>
    </source>
</evidence>
<comment type="similarity">
    <text evidence="1">Belongs to the eukaryotic ribosomal protein eL8 family.</text>
</comment>
<evidence type="ECO:0000313" key="4">
    <source>
        <dbReference type="EMBL" id="ELA42681.1"/>
    </source>
</evidence>